<sequence>MNIMDYGTIFNALAFSMYDAEKALLPTGLESFNPYHATTFSFDTAPRPSLPSTSFGNETWLKVDGSQTDHAVVTRTNGQKPGDQWGGSRKRYTKLMKIEVEFEFHQECTVGIGITYGEYSVHRFSNPALSQRLRHGRDVFEGLARRPGQAKWCIYAPSSKIWRESVVDFATGDVDGMWIAVYAPIGEGFGADMSVLMADGGAIRDL</sequence>
<dbReference type="InParanoid" id="A0A2H3DIX5"/>
<reference evidence="2" key="1">
    <citation type="journal article" date="2017" name="Nat. Ecol. Evol.">
        <title>Genome expansion and lineage-specific genetic innovations in the forest pathogenic fungi Armillaria.</title>
        <authorList>
            <person name="Sipos G."/>
            <person name="Prasanna A.N."/>
            <person name="Walter M.C."/>
            <person name="O'Connor E."/>
            <person name="Balint B."/>
            <person name="Krizsan K."/>
            <person name="Kiss B."/>
            <person name="Hess J."/>
            <person name="Varga T."/>
            <person name="Slot J."/>
            <person name="Riley R."/>
            <person name="Boka B."/>
            <person name="Rigling D."/>
            <person name="Barry K."/>
            <person name="Lee J."/>
            <person name="Mihaltcheva S."/>
            <person name="LaButti K."/>
            <person name="Lipzen A."/>
            <person name="Waldron R."/>
            <person name="Moloney N.M."/>
            <person name="Sperisen C."/>
            <person name="Kredics L."/>
            <person name="Vagvoelgyi C."/>
            <person name="Patrignani A."/>
            <person name="Fitzpatrick D."/>
            <person name="Nagy I."/>
            <person name="Doyle S."/>
            <person name="Anderson J.B."/>
            <person name="Grigoriev I.V."/>
            <person name="Gueldener U."/>
            <person name="Muensterkoetter M."/>
            <person name="Nagy L.G."/>
        </authorList>
    </citation>
    <scope>NUCLEOTIDE SEQUENCE [LARGE SCALE GENOMIC DNA]</scope>
    <source>
        <strain evidence="2">Ar21-2</strain>
    </source>
</reference>
<evidence type="ECO:0000313" key="2">
    <source>
        <dbReference type="Proteomes" id="UP000217790"/>
    </source>
</evidence>
<name>A0A2H3DIX5_ARMGA</name>
<dbReference type="EMBL" id="KZ293652">
    <property type="protein sequence ID" value="PBK95175.1"/>
    <property type="molecule type" value="Genomic_DNA"/>
</dbReference>
<dbReference type="OrthoDB" id="2581507at2759"/>
<proteinExistence type="predicted"/>
<protein>
    <submittedName>
        <fullName evidence="1">Uncharacterized protein</fullName>
    </submittedName>
</protein>
<evidence type="ECO:0000313" key="1">
    <source>
        <dbReference type="EMBL" id="PBK95175.1"/>
    </source>
</evidence>
<organism evidence="1 2">
    <name type="scientific">Armillaria gallica</name>
    <name type="common">Bulbous honey fungus</name>
    <name type="synonym">Armillaria bulbosa</name>
    <dbReference type="NCBI Taxonomy" id="47427"/>
    <lineage>
        <taxon>Eukaryota</taxon>
        <taxon>Fungi</taxon>
        <taxon>Dikarya</taxon>
        <taxon>Basidiomycota</taxon>
        <taxon>Agaricomycotina</taxon>
        <taxon>Agaricomycetes</taxon>
        <taxon>Agaricomycetidae</taxon>
        <taxon>Agaricales</taxon>
        <taxon>Marasmiineae</taxon>
        <taxon>Physalacriaceae</taxon>
        <taxon>Armillaria</taxon>
    </lineage>
</organism>
<accession>A0A2H3DIX5</accession>
<gene>
    <name evidence="1" type="ORF">ARMGADRAFT_1163817</name>
</gene>
<keyword evidence="2" id="KW-1185">Reference proteome</keyword>
<dbReference type="AlphaFoldDB" id="A0A2H3DIX5"/>
<dbReference type="Proteomes" id="UP000217790">
    <property type="component" value="Unassembled WGS sequence"/>
</dbReference>